<protein>
    <submittedName>
        <fullName evidence="1">Uncharacterized protein</fullName>
    </submittedName>
</protein>
<dbReference type="EMBL" id="LZLR01000044">
    <property type="protein sequence ID" value="OBK25462.1"/>
    <property type="molecule type" value="Genomic_DNA"/>
</dbReference>
<sequence length="73" mass="8145">MIHAGDHRGVAGFQWVRAVVENKLHRAGHHQIEIDRIGVVHQKLHSRAVIDHLPIDRARWHAQVEGVRGAAAG</sequence>
<accession>A0A1A3NYP8</accession>
<reference evidence="1 2" key="1">
    <citation type="submission" date="2016-06" db="EMBL/GenBank/DDBJ databases">
        <authorList>
            <person name="Kjaerup R.B."/>
            <person name="Dalgaard T.S."/>
            <person name="Juul-Madsen H.R."/>
        </authorList>
    </citation>
    <scope>NUCLEOTIDE SEQUENCE [LARGE SCALE GENOMIC DNA]</scope>
    <source>
        <strain evidence="1 2">1245335.1</strain>
    </source>
</reference>
<name>A0A1A3NYP8_MYCAS</name>
<dbReference type="AlphaFoldDB" id="A0A1A3NYP8"/>
<evidence type="ECO:0000313" key="2">
    <source>
        <dbReference type="Proteomes" id="UP000093819"/>
    </source>
</evidence>
<gene>
    <name evidence="1" type="ORF">A5635_15610</name>
</gene>
<comment type="caution">
    <text evidence="1">The sequence shown here is derived from an EMBL/GenBank/DDBJ whole genome shotgun (WGS) entry which is preliminary data.</text>
</comment>
<dbReference type="Proteomes" id="UP000093819">
    <property type="component" value="Unassembled WGS sequence"/>
</dbReference>
<organism evidence="1 2">
    <name type="scientific">Mycobacterium asiaticum</name>
    <dbReference type="NCBI Taxonomy" id="1790"/>
    <lineage>
        <taxon>Bacteria</taxon>
        <taxon>Bacillati</taxon>
        <taxon>Actinomycetota</taxon>
        <taxon>Actinomycetes</taxon>
        <taxon>Mycobacteriales</taxon>
        <taxon>Mycobacteriaceae</taxon>
        <taxon>Mycobacterium</taxon>
    </lineage>
</organism>
<evidence type="ECO:0000313" key="1">
    <source>
        <dbReference type="EMBL" id="OBK25462.1"/>
    </source>
</evidence>
<proteinExistence type="predicted"/>